<accession>A0A1W1CQS1</accession>
<dbReference type="NCBIfam" id="TIGR00481">
    <property type="entry name" value="YbhB/YbcL family Raf kinase inhibitor-like protein"/>
    <property type="match status" value="1"/>
</dbReference>
<dbReference type="EMBL" id="FPHL01000050">
    <property type="protein sequence ID" value="SFV68065.1"/>
    <property type="molecule type" value="Genomic_DNA"/>
</dbReference>
<dbReference type="InterPro" id="IPR036610">
    <property type="entry name" value="PEBP-like_sf"/>
</dbReference>
<gene>
    <name evidence="1" type="ORF">MNB_SV-10-1581</name>
</gene>
<proteinExistence type="predicted"/>
<organism evidence="1">
    <name type="scientific">hydrothermal vent metagenome</name>
    <dbReference type="NCBI Taxonomy" id="652676"/>
    <lineage>
        <taxon>unclassified sequences</taxon>
        <taxon>metagenomes</taxon>
        <taxon>ecological metagenomes</taxon>
    </lineage>
</organism>
<reference evidence="1" key="1">
    <citation type="submission" date="2016-10" db="EMBL/GenBank/DDBJ databases">
        <authorList>
            <person name="de Groot N.N."/>
        </authorList>
    </citation>
    <scope>NUCLEOTIDE SEQUENCE</scope>
</reference>
<dbReference type="InterPro" id="IPR008914">
    <property type="entry name" value="PEBP"/>
</dbReference>
<dbReference type="AlphaFoldDB" id="A0A1W1CQS1"/>
<dbReference type="PANTHER" id="PTHR30289:SF1">
    <property type="entry name" value="PEBP (PHOSPHATIDYLETHANOLAMINE-BINDING PROTEIN) FAMILY PROTEIN"/>
    <property type="match status" value="1"/>
</dbReference>
<dbReference type="Pfam" id="PF01161">
    <property type="entry name" value="PBP"/>
    <property type="match status" value="1"/>
</dbReference>
<sequence>MRFFMVFVLGLSVLTAGGFTLKSSDLGGQLTKMQEFNGFGCSGQNLSPELHWQGAPKGTKSFAVTVYDPDAPTGSGWWHWLAVNIPAGVTSLASRASGKAMPKGTLETLNDYGSRGFGGACPPRGDKPHRYIFTVYALDVAKLPVKADTKPPVVGYQINAHTLQKASIVSYYQR</sequence>
<name>A0A1W1CQS1_9ZZZZ</name>
<dbReference type="CDD" id="cd00865">
    <property type="entry name" value="PEBP_bact_arch"/>
    <property type="match status" value="1"/>
</dbReference>
<protein>
    <submittedName>
        <fullName evidence="1">Phospholipid-binding protein</fullName>
    </submittedName>
</protein>
<dbReference type="SUPFAM" id="SSF49777">
    <property type="entry name" value="PEBP-like"/>
    <property type="match status" value="1"/>
</dbReference>
<evidence type="ECO:0000313" key="1">
    <source>
        <dbReference type="EMBL" id="SFV68065.1"/>
    </source>
</evidence>
<dbReference type="InterPro" id="IPR005247">
    <property type="entry name" value="YbhB_YbcL/LppC-like"/>
</dbReference>
<dbReference type="Gene3D" id="3.90.280.10">
    <property type="entry name" value="PEBP-like"/>
    <property type="match status" value="1"/>
</dbReference>
<dbReference type="PANTHER" id="PTHR30289">
    <property type="entry name" value="UNCHARACTERIZED PROTEIN YBCL-RELATED"/>
    <property type="match status" value="1"/>
</dbReference>